<dbReference type="GeneID" id="105366858"/>
<protein>
    <submittedName>
        <fullName evidence="7">Serine protease inhibitor 3/4-like</fullName>
    </submittedName>
</protein>
<accession>A0AAJ7E112</accession>
<dbReference type="PANTHER" id="PTHR11461">
    <property type="entry name" value="SERINE PROTEASE INHIBITOR, SERPIN"/>
    <property type="match status" value="1"/>
</dbReference>
<reference evidence="7" key="1">
    <citation type="submission" date="2025-08" db="UniProtKB">
        <authorList>
            <consortium name="RefSeq"/>
        </authorList>
    </citation>
    <scope>IDENTIFICATION</scope>
</reference>
<keyword evidence="4" id="KW-0472">Membrane</keyword>
<feature type="transmembrane region" description="Helical" evidence="4">
    <location>
        <begin position="7"/>
        <end position="27"/>
    </location>
</feature>
<evidence type="ECO:0000313" key="6">
    <source>
        <dbReference type="Proteomes" id="UP000695007"/>
    </source>
</evidence>
<keyword evidence="6" id="KW-1185">Reference proteome</keyword>
<dbReference type="SMART" id="SM00093">
    <property type="entry name" value="SERPIN"/>
    <property type="match status" value="1"/>
</dbReference>
<dbReference type="PANTHER" id="PTHR11461:SF372">
    <property type="entry name" value="ACCESSORY GLAND PROTEIN ACP76A-RELATED"/>
    <property type="match status" value="1"/>
</dbReference>
<dbReference type="Gene3D" id="2.30.39.10">
    <property type="entry name" value="Alpha-1-antitrypsin, domain 1"/>
    <property type="match status" value="1"/>
</dbReference>
<dbReference type="RefSeq" id="XP_011503746.1">
    <property type="nucleotide sequence ID" value="XM_011505444.1"/>
</dbReference>
<dbReference type="AlphaFoldDB" id="A0AAJ7E112"/>
<dbReference type="InterPro" id="IPR036186">
    <property type="entry name" value="Serpin_sf"/>
</dbReference>
<name>A0AAJ7E112_9HYME</name>
<comment type="similarity">
    <text evidence="3">Belongs to the serpin family.</text>
</comment>
<keyword evidence="1 7" id="KW-0646">Protease inhibitor</keyword>
<evidence type="ECO:0000256" key="2">
    <source>
        <dbReference type="ARBA" id="ARBA00022900"/>
    </source>
</evidence>
<evidence type="ECO:0000256" key="4">
    <source>
        <dbReference type="SAM" id="Phobius"/>
    </source>
</evidence>
<dbReference type="InterPro" id="IPR000215">
    <property type="entry name" value="Serpin_fam"/>
</dbReference>
<dbReference type="Gene3D" id="3.30.497.10">
    <property type="entry name" value="Antithrombin, subunit I, domain 2"/>
    <property type="match status" value="1"/>
</dbReference>
<dbReference type="InterPro" id="IPR042185">
    <property type="entry name" value="Serpin_sf_2"/>
</dbReference>
<dbReference type="GO" id="GO:0005615">
    <property type="term" value="C:extracellular space"/>
    <property type="evidence" value="ECO:0007669"/>
    <property type="project" value="InterPro"/>
</dbReference>
<evidence type="ECO:0000256" key="1">
    <source>
        <dbReference type="ARBA" id="ARBA00022690"/>
    </source>
</evidence>
<evidence type="ECO:0000313" key="7">
    <source>
        <dbReference type="RefSeq" id="XP_011503746.1"/>
    </source>
</evidence>
<evidence type="ECO:0000256" key="3">
    <source>
        <dbReference type="RuleBase" id="RU000411"/>
    </source>
</evidence>
<dbReference type="InterPro" id="IPR042178">
    <property type="entry name" value="Serpin_sf_1"/>
</dbReference>
<dbReference type="PROSITE" id="PS00284">
    <property type="entry name" value="SERPIN"/>
    <property type="match status" value="1"/>
</dbReference>
<keyword evidence="2 7" id="KW-0722">Serine protease inhibitor</keyword>
<feature type="domain" description="Serpin" evidence="5">
    <location>
        <begin position="20"/>
        <end position="379"/>
    </location>
</feature>
<dbReference type="GO" id="GO:0004867">
    <property type="term" value="F:serine-type endopeptidase inhibitor activity"/>
    <property type="evidence" value="ECO:0007669"/>
    <property type="project" value="UniProtKB-KW"/>
</dbReference>
<dbReference type="CDD" id="cd19601">
    <property type="entry name" value="serpin42Da-like"/>
    <property type="match status" value="1"/>
</dbReference>
<dbReference type="Proteomes" id="UP000695007">
    <property type="component" value="Unplaced"/>
</dbReference>
<keyword evidence="4" id="KW-1133">Transmembrane helix</keyword>
<dbReference type="InterPro" id="IPR023796">
    <property type="entry name" value="Serpin_dom"/>
</dbReference>
<dbReference type="SUPFAM" id="SSF56574">
    <property type="entry name" value="Serpins"/>
    <property type="match status" value="1"/>
</dbReference>
<keyword evidence="4" id="KW-0812">Transmembrane</keyword>
<organism evidence="6 7">
    <name type="scientific">Ceratosolen solmsi marchali</name>
    <dbReference type="NCBI Taxonomy" id="326594"/>
    <lineage>
        <taxon>Eukaryota</taxon>
        <taxon>Metazoa</taxon>
        <taxon>Ecdysozoa</taxon>
        <taxon>Arthropoda</taxon>
        <taxon>Hexapoda</taxon>
        <taxon>Insecta</taxon>
        <taxon>Pterygota</taxon>
        <taxon>Neoptera</taxon>
        <taxon>Endopterygota</taxon>
        <taxon>Hymenoptera</taxon>
        <taxon>Apocrita</taxon>
        <taxon>Proctotrupomorpha</taxon>
        <taxon>Chalcidoidea</taxon>
        <taxon>Agaonidae</taxon>
        <taxon>Agaoninae</taxon>
        <taxon>Ceratosolen</taxon>
    </lineage>
</organism>
<dbReference type="Pfam" id="PF00079">
    <property type="entry name" value="Serpin"/>
    <property type="match status" value="1"/>
</dbReference>
<dbReference type="InterPro" id="IPR023795">
    <property type="entry name" value="Serpin_CS"/>
</dbReference>
<proteinExistence type="inferred from homology"/>
<dbReference type="KEGG" id="csol:105366858"/>
<sequence length="382" mass="44563">MLQYRKIVYYVGIYQFLLSINIFQKVVDKNKNVLASPVNAHIGLSMVAYGAAGRTSMQLQEFLHLPVNEDLTHQAFEELHVYLNRLEKVTFKLANKIYIDRRSKVRNEYKQITTKLFYYEPSIIDTRYSELSTRFMNEWAEQDTDHAIRNVINIGEMTPDTRLFLVNTVYFKGKWARRFEKCSTKNRNFNIDWNIQEQVPTMFSADYYVYGELLDLKAEFIELPFENTDLKMIIIIPNEIDGLQSIIENLESFNRTRLFESGSLQDIHVYLPKFRIQSSIDMKKPLEQLGMTEMFQDNANFIGITNEPVRVNKIVQKTFIDVNEDGNEGSNSTPRKKPFSSSSNSKLKLWVFVADRPFLFKIVNDRLGMTLCIGTVVNPTNN</sequence>
<gene>
    <name evidence="7" type="primary">LOC105366858</name>
</gene>
<evidence type="ECO:0000259" key="5">
    <source>
        <dbReference type="SMART" id="SM00093"/>
    </source>
</evidence>